<dbReference type="AlphaFoldDB" id="A0AAX2IFG6"/>
<dbReference type="Pfam" id="PF13306">
    <property type="entry name" value="LRR_5"/>
    <property type="match status" value="1"/>
</dbReference>
<dbReference type="KEGG" id="cspu:CGC55_03540"/>
<feature type="region of interest" description="Disordered" evidence="1">
    <location>
        <begin position="304"/>
        <end position="324"/>
    </location>
</feature>
<evidence type="ECO:0000256" key="2">
    <source>
        <dbReference type="SAM" id="SignalP"/>
    </source>
</evidence>
<dbReference type="GO" id="GO:0031012">
    <property type="term" value="C:extracellular matrix"/>
    <property type="evidence" value="ECO:0007669"/>
    <property type="project" value="TreeGrafter"/>
</dbReference>
<evidence type="ECO:0000256" key="1">
    <source>
        <dbReference type="SAM" id="MobiDB-lite"/>
    </source>
</evidence>
<feature type="region of interest" description="Disordered" evidence="1">
    <location>
        <begin position="344"/>
        <end position="366"/>
    </location>
</feature>
<feature type="region of interest" description="Disordered" evidence="1">
    <location>
        <begin position="182"/>
        <end position="204"/>
    </location>
</feature>
<feature type="compositionally biased region" description="Basic and acidic residues" evidence="1">
    <location>
        <begin position="182"/>
        <end position="191"/>
    </location>
</feature>
<feature type="compositionally biased region" description="Low complexity" evidence="1">
    <location>
        <begin position="150"/>
        <end position="160"/>
    </location>
</feature>
<feature type="compositionally biased region" description="Basic and acidic residues" evidence="1">
    <location>
        <begin position="264"/>
        <end position="273"/>
    </location>
</feature>
<name>A0AAX2IFG6_CAPSP</name>
<feature type="region of interest" description="Disordered" evidence="1">
    <location>
        <begin position="142"/>
        <end position="163"/>
    </location>
</feature>
<gene>
    <name evidence="3" type="ORF">CGC55_03540</name>
    <name evidence="4" type="ORF">NCTC11653_02736</name>
</gene>
<reference evidence="5" key="2">
    <citation type="submission" date="2017-06" db="EMBL/GenBank/DDBJ databases">
        <title>Capnocytophaga spp. assemblies.</title>
        <authorList>
            <person name="Gulvik C.A."/>
        </authorList>
    </citation>
    <scope>NUCLEOTIDE SEQUENCE [LARGE SCALE GENOMIC DNA]</scope>
    <source>
        <strain evidence="5">KC1668</strain>
    </source>
</reference>
<organism evidence="4 6">
    <name type="scientific">Capnocytophaga sputigena</name>
    <dbReference type="NCBI Taxonomy" id="1019"/>
    <lineage>
        <taxon>Bacteria</taxon>
        <taxon>Pseudomonadati</taxon>
        <taxon>Bacteroidota</taxon>
        <taxon>Flavobacteriia</taxon>
        <taxon>Flavobacteriales</taxon>
        <taxon>Flavobacteriaceae</taxon>
        <taxon>Capnocytophaga</taxon>
    </lineage>
</organism>
<sequence>MKKIVFLTMFISFSLTAVQCTKTIEERIVERERTNTILSGATVPTATIGSVGDYYIDLTSVNLYGPKTAEGWGTPVSLRGLQGEKGSNGQDAPIPHIGNDGYWYIGNTKTTVKAQGTNGTNGITPTISEDGYWIVNGQKTNVKAKGDDGQNGTNGQNGTTPSISIDNNGYWVINGIKTDVKAKGEKGDKGNDGQNGTTPSISIDNNGYWVINGIKTDVKAKGEKGDKGNDGQNGSNGKDGTTPIISIDNNGYWIINGTKTDIKAKGEKGDKGENGTNGKDGTTPTITIDNNGYWVINGTKTDVKAKGEKGDKGENGTNGKDGTTPIITIDNDGYWVINGIKSNTKAKGEKGNDGQNGADAPKPNIKNGYWYIGTENTGVKAQGDQGERGLPGKDGSKIYAGQGNPPVNTGREGDYYIDTEAKIFYGPKTNTGWPSTGISLSAQQIITTDYELSPDGKTLLKWKNSNTHFIDMNADPKLKDVENIAELAFNGEQVSYELRTFVIGNKVKSIGAKAFNGCFRLTTVEADENKTTQITEIKEQTFANCNHLQNIDIPSSVTTIGKRAFIGCYKLTTVILPEKVNKIEDQAFMQCKNLHTLIAHNPTAFSINKKAFIQTHLRNIYVPSQKVDSYKALNIDYKDIIK</sequence>
<dbReference type="PANTHER" id="PTHR24023:SF1082">
    <property type="entry name" value="COLLAGEN TRIPLE HELIX REPEAT"/>
    <property type="match status" value="1"/>
</dbReference>
<feature type="compositionally biased region" description="Basic and acidic residues" evidence="1">
    <location>
        <begin position="220"/>
        <end position="229"/>
    </location>
</feature>
<reference evidence="3" key="1">
    <citation type="journal article" date="2017" name="Genome Announc.">
        <title>Twelve Complete Reference Genomes of Clinical Isolates in the Capnocytophaga Genus.</title>
        <authorList>
            <person name="Villarma A."/>
            <person name="Gulvik C.A."/>
            <person name="Rowe L.A."/>
            <person name="Sheth M."/>
            <person name="Juieng P."/>
            <person name="Nicholson A.C."/>
            <person name="Loparev V.N."/>
            <person name="McQuiston J.R."/>
        </authorList>
    </citation>
    <scope>NUCLEOTIDE SEQUENCE</scope>
    <source>
        <strain evidence="3">KC1668</strain>
    </source>
</reference>
<dbReference type="EMBL" id="UAVP01000011">
    <property type="protein sequence ID" value="SQA76819.1"/>
    <property type="molecule type" value="Genomic_DNA"/>
</dbReference>
<proteinExistence type="predicted"/>
<evidence type="ECO:0000313" key="4">
    <source>
        <dbReference type="EMBL" id="SQA76819.1"/>
    </source>
</evidence>
<accession>A0AAX2IFG6</accession>
<reference evidence="4 6" key="3">
    <citation type="submission" date="2018-06" db="EMBL/GenBank/DDBJ databases">
        <authorList>
            <consortium name="Pathogen Informatics"/>
            <person name="Doyle S."/>
        </authorList>
    </citation>
    <scope>NUCLEOTIDE SEQUENCE [LARGE SCALE GENOMIC DNA]</scope>
    <source>
        <strain evidence="4 6">NCTC11653</strain>
    </source>
</reference>
<feature type="compositionally biased region" description="Basic and acidic residues" evidence="1">
    <location>
        <begin position="304"/>
        <end position="314"/>
    </location>
</feature>
<keyword evidence="5" id="KW-1185">Reference proteome</keyword>
<evidence type="ECO:0000313" key="6">
    <source>
        <dbReference type="Proteomes" id="UP000249902"/>
    </source>
</evidence>
<feature type="signal peptide" evidence="2">
    <location>
        <begin position="1"/>
        <end position="17"/>
    </location>
</feature>
<evidence type="ECO:0000313" key="3">
    <source>
        <dbReference type="EMBL" id="ATA83642.1"/>
    </source>
</evidence>
<protein>
    <submittedName>
        <fullName evidence="4">Collagen triple helix repeat (20 copies)</fullName>
    </submittedName>
</protein>
<dbReference type="Proteomes" id="UP000249902">
    <property type="component" value="Unassembled WGS sequence"/>
</dbReference>
<feature type="compositionally biased region" description="Polar residues" evidence="1">
    <location>
        <begin position="230"/>
        <end position="243"/>
    </location>
</feature>
<keyword evidence="2" id="KW-0732">Signal</keyword>
<dbReference type="Proteomes" id="UP000217301">
    <property type="component" value="Chromosome"/>
</dbReference>
<feature type="region of interest" description="Disordered" evidence="1">
    <location>
        <begin position="379"/>
        <end position="410"/>
    </location>
</feature>
<dbReference type="InterPro" id="IPR032675">
    <property type="entry name" value="LRR_dom_sf"/>
</dbReference>
<keyword evidence="4" id="KW-0176">Collagen</keyword>
<dbReference type="PANTHER" id="PTHR24023">
    <property type="entry name" value="COLLAGEN ALPHA"/>
    <property type="match status" value="1"/>
</dbReference>
<dbReference type="EMBL" id="CP022385">
    <property type="protein sequence ID" value="ATA83642.1"/>
    <property type="molecule type" value="Genomic_DNA"/>
</dbReference>
<feature type="chain" id="PRO_5043645888" evidence="2">
    <location>
        <begin position="18"/>
        <end position="642"/>
    </location>
</feature>
<feature type="compositionally biased region" description="Polar residues" evidence="1">
    <location>
        <begin position="192"/>
        <end position="204"/>
    </location>
</feature>
<feature type="region of interest" description="Disordered" evidence="1">
    <location>
        <begin position="220"/>
        <end position="243"/>
    </location>
</feature>
<dbReference type="SUPFAM" id="SSF52058">
    <property type="entry name" value="L domain-like"/>
    <property type="match status" value="1"/>
</dbReference>
<feature type="compositionally biased region" description="Basic and acidic residues" evidence="1">
    <location>
        <begin position="385"/>
        <end position="396"/>
    </location>
</feature>
<evidence type="ECO:0000313" key="5">
    <source>
        <dbReference type="Proteomes" id="UP000217301"/>
    </source>
</evidence>
<dbReference type="InterPro" id="IPR026906">
    <property type="entry name" value="LRR_5"/>
</dbReference>
<dbReference type="Gene3D" id="2.60.120.220">
    <property type="entry name" value="Satellite virus coat domain"/>
    <property type="match status" value="1"/>
</dbReference>
<dbReference type="InterPro" id="IPR050149">
    <property type="entry name" value="Collagen_superfamily"/>
</dbReference>
<feature type="region of interest" description="Disordered" evidence="1">
    <location>
        <begin position="264"/>
        <end position="284"/>
    </location>
</feature>
<feature type="compositionally biased region" description="Polar residues" evidence="1">
    <location>
        <begin position="274"/>
        <end position="284"/>
    </location>
</feature>
<dbReference type="Gene3D" id="3.80.10.10">
    <property type="entry name" value="Ribonuclease Inhibitor"/>
    <property type="match status" value="1"/>
</dbReference>
<dbReference type="Gene3D" id="3.40.50.12480">
    <property type="match status" value="1"/>
</dbReference>
<dbReference type="GO" id="GO:0005615">
    <property type="term" value="C:extracellular space"/>
    <property type="evidence" value="ECO:0007669"/>
    <property type="project" value="TreeGrafter"/>
</dbReference>